<feature type="domain" description="DUF7356" evidence="4">
    <location>
        <begin position="147"/>
        <end position="249"/>
    </location>
</feature>
<evidence type="ECO:0000313" key="5">
    <source>
        <dbReference type="EMBL" id="KAK3016053.1"/>
    </source>
</evidence>
<feature type="signal peptide" evidence="3">
    <location>
        <begin position="1"/>
        <end position="19"/>
    </location>
</feature>
<accession>A0AA88VXY8</accession>
<feature type="region of interest" description="Disordered" evidence="1">
    <location>
        <begin position="25"/>
        <end position="144"/>
    </location>
</feature>
<dbReference type="Proteomes" id="UP001188597">
    <property type="component" value="Unassembled WGS sequence"/>
</dbReference>
<gene>
    <name evidence="5" type="ORF">RJ639_007540</name>
</gene>
<feature type="compositionally biased region" description="Acidic residues" evidence="1">
    <location>
        <begin position="332"/>
        <end position="346"/>
    </location>
</feature>
<evidence type="ECO:0000256" key="1">
    <source>
        <dbReference type="SAM" id="MobiDB-lite"/>
    </source>
</evidence>
<organism evidence="5 6">
    <name type="scientific">Escallonia herrerae</name>
    <dbReference type="NCBI Taxonomy" id="1293975"/>
    <lineage>
        <taxon>Eukaryota</taxon>
        <taxon>Viridiplantae</taxon>
        <taxon>Streptophyta</taxon>
        <taxon>Embryophyta</taxon>
        <taxon>Tracheophyta</taxon>
        <taxon>Spermatophyta</taxon>
        <taxon>Magnoliopsida</taxon>
        <taxon>eudicotyledons</taxon>
        <taxon>Gunneridae</taxon>
        <taxon>Pentapetalae</taxon>
        <taxon>asterids</taxon>
        <taxon>campanulids</taxon>
        <taxon>Escalloniales</taxon>
        <taxon>Escalloniaceae</taxon>
        <taxon>Escallonia</taxon>
    </lineage>
</organism>
<dbReference type="EMBL" id="JAVXUP010001091">
    <property type="protein sequence ID" value="KAK3016053.1"/>
    <property type="molecule type" value="Genomic_DNA"/>
</dbReference>
<sequence length="375" mass="40401">MMVKTIVATLFLYIVIVHGAGTDLEVKGTKKSPSISNQKESLDGKTGRLELASTKVEPVKEGGKQGVGSTEKSNLDKRTSSEHVKGKDAQNLQTKEDPTKQAVSKEAQNAQTNTHSVAKKGPKEKANEGSENKEVSEGGKSLAVKKGSYQSEECDSSNSCTDEKNAFVACLKVPGNESPEFLLLIQNKGKDPLTVKISAPTFVRPEKTQVQLQGKEGKQVKVSIRNGGTDNLINLAADSGNCSLDIKDLIAESYRKEAGYASNSTGIPFKRTPVAVVIFLVATLVVVASILVFVKCWQFSVGRSGSNKYQKLDMELPVTAGGKKESDVSDVGWDDSWGDNWDDEEAPSTPSMPLTPSFSTKGIASRRINKDGWKD</sequence>
<protein>
    <recommendedName>
        <fullName evidence="4">DUF7356 domain-containing protein</fullName>
    </recommendedName>
</protein>
<reference evidence="5" key="1">
    <citation type="submission" date="2022-12" db="EMBL/GenBank/DDBJ databases">
        <title>Draft genome assemblies for two species of Escallonia (Escalloniales).</title>
        <authorList>
            <person name="Chanderbali A."/>
            <person name="Dervinis C."/>
            <person name="Anghel I."/>
            <person name="Soltis D."/>
            <person name="Soltis P."/>
            <person name="Zapata F."/>
        </authorList>
    </citation>
    <scope>NUCLEOTIDE SEQUENCE</scope>
    <source>
        <strain evidence="5">UCBG64.0493</strain>
        <tissue evidence="5">Leaf</tissue>
    </source>
</reference>
<keyword evidence="2" id="KW-0812">Transmembrane</keyword>
<keyword evidence="2" id="KW-1133">Transmembrane helix</keyword>
<dbReference type="AlphaFoldDB" id="A0AA88VXY8"/>
<keyword evidence="2" id="KW-0472">Membrane</keyword>
<feature type="compositionally biased region" description="Basic and acidic residues" evidence="1">
    <location>
        <begin position="73"/>
        <end position="99"/>
    </location>
</feature>
<feature type="region of interest" description="Disordered" evidence="1">
    <location>
        <begin position="321"/>
        <end position="375"/>
    </location>
</feature>
<dbReference type="InterPro" id="IPR055780">
    <property type="entry name" value="DUF7356"/>
</dbReference>
<feature type="compositionally biased region" description="Polar residues" evidence="1">
    <location>
        <begin position="348"/>
        <end position="362"/>
    </location>
</feature>
<evidence type="ECO:0000256" key="3">
    <source>
        <dbReference type="SAM" id="SignalP"/>
    </source>
</evidence>
<feature type="chain" id="PRO_5041657313" description="DUF7356 domain-containing protein" evidence="3">
    <location>
        <begin position="20"/>
        <end position="375"/>
    </location>
</feature>
<evidence type="ECO:0000259" key="4">
    <source>
        <dbReference type="Pfam" id="PF24053"/>
    </source>
</evidence>
<evidence type="ECO:0000256" key="2">
    <source>
        <dbReference type="SAM" id="Phobius"/>
    </source>
</evidence>
<evidence type="ECO:0000313" key="6">
    <source>
        <dbReference type="Proteomes" id="UP001188597"/>
    </source>
</evidence>
<dbReference type="PANTHER" id="PTHR34200:SF8">
    <property type="entry name" value="TRANSMEMBRANE PROTEIN"/>
    <property type="match status" value="1"/>
</dbReference>
<name>A0AA88VXY8_9ASTE</name>
<feature type="transmembrane region" description="Helical" evidence="2">
    <location>
        <begin position="274"/>
        <end position="294"/>
    </location>
</feature>
<keyword evidence="3" id="KW-0732">Signal</keyword>
<feature type="compositionally biased region" description="Basic and acidic residues" evidence="1">
    <location>
        <begin position="121"/>
        <end position="137"/>
    </location>
</feature>
<dbReference type="Pfam" id="PF24053">
    <property type="entry name" value="DUF7356"/>
    <property type="match status" value="1"/>
</dbReference>
<proteinExistence type="predicted"/>
<dbReference type="PANTHER" id="PTHR34200">
    <property type="entry name" value="DENTIN SIALOPHOSPHOPROTEIN-LIKE ISOFORM X1"/>
    <property type="match status" value="1"/>
</dbReference>
<feature type="compositionally biased region" description="Polar residues" evidence="1">
    <location>
        <begin position="106"/>
        <end position="116"/>
    </location>
</feature>
<keyword evidence="6" id="KW-1185">Reference proteome</keyword>
<comment type="caution">
    <text evidence="5">The sequence shown here is derived from an EMBL/GenBank/DDBJ whole genome shotgun (WGS) entry which is preliminary data.</text>
</comment>